<protein>
    <submittedName>
        <fullName evidence="2">DUF1990 domain-containing protein</fullName>
    </submittedName>
</protein>
<dbReference type="InterPro" id="IPR018960">
    <property type="entry name" value="DUF1990"/>
</dbReference>
<name>A0ABW3FPK6_9PSEU</name>
<keyword evidence="3" id="KW-1185">Reference proteome</keyword>
<dbReference type="RefSeq" id="WP_263248068.1">
    <property type="nucleotide sequence ID" value="NZ_BAABLT010000005.1"/>
</dbReference>
<reference evidence="3" key="1">
    <citation type="journal article" date="2019" name="Int. J. Syst. Evol. Microbiol.">
        <title>The Global Catalogue of Microorganisms (GCM) 10K type strain sequencing project: providing services to taxonomists for standard genome sequencing and annotation.</title>
        <authorList>
            <consortium name="The Broad Institute Genomics Platform"/>
            <consortium name="The Broad Institute Genome Sequencing Center for Infectious Disease"/>
            <person name="Wu L."/>
            <person name="Ma J."/>
        </authorList>
    </citation>
    <scope>NUCLEOTIDE SEQUENCE [LARGE SCALE GENOMIC DNA]</scope>
    <source>
        <strain evidence="3">CCUG 56401</strain>
    </source>
</reference>
<evidence type="ECO:0000259" key="1">
    <source>
        <dbReference type="Pfam" id="PF09348"/>
    </source>
</evidence>
<accession>A0ABW3FPK6</accession>
<evidence type="ECO:0000313" key="2">
    <source>
        <dbReference type="EMBL" id="MFD0920484.1"/>
    </source>
</evidence>
<sequence length="227" mass="25556">MSDLLRGVDVPAALRDLRSRPVNFTDAEVDTSGWHHDVSRRAVAHERPGPPEPGGPWEVACRLVRDYEFSDPVRIRAVYDTRDGLLGRTMLLQGRFGGLRFHMGVRVTTVTDEIRAGHRVWGWAYDTLQGHLERGRMHYEVVKDLRSGAVEFVVSGFSQRCPDLGPLLRAGWWLFGRRTQLRFYRDCGQRLRNLVRDARSGATPPTAVRDGPFVLAPSCFTGGTCPT</sequence>
<dbReference type="EMBL" id="JBHTIW010000007">
    <property type="protein sequence ID" value="MFD0920484.1"/>
    <property type="molecule type" value="Genomic_DNA"/>
</dbReference>
<dbReference type="Pfam" id="PF09348">
    <property type="entry name" value="DUF1990"/>
    <property type="match status" value="1"/>
</dbReference>
<comment type="caution">
    <text evidence="2">The sequence shown here is derived from an EMBL/GenBank/DDBJ whole genome shotgun (WGS) entry which is preliminary data.</text>
</comment>
<feature type="domain" description="DUF1990" evidence="1">
    <location>
        <begin position="25"/>
        <end position="189"/>
    </location>
</feature>
<dbReference type="Proteomes" id="UP001597018">
    <property type="component" value="Unassembled WGS sequence"/>
</dbReference>
<gene>
    <name evidence="2" type="ORF">ACFQ16_12095</name>
</gene>
<evidence type="ECO:0000313" key="3">
    <source>
        <dbReference type="Proteomes" id="UP001597018"/>
    </source>
</evidence>
<proteinExistence type="predicted"/>
<organism evidence="2 3">
    <name type="scientific">Saccharopolyspora rosea</name>
    <dbReference type="NCBI Taxonomy" id="524884"/>
    <lineage>
        <taxon>Bacteria</taxon>
        <taxon>Bacillati</taxon>
        <taxon>Actinomycetota</taxon>
        <taxon>Actinomycetes</taxon>
        <taxon>Pseudonocardiales</taxon>
        <taxon>Pseudonocardiaceae</taxon>
        <taxon>Saccharopolyspora</taxon>
    </lineage>
</organism>